<comment type="subcellular location">
    <subcellularLocation>
        <location evidence="1">Secreted</location>
    </subcellularLocation>
</comment>
<feature type="chain" id="PRO_5005891276" evidence="5">
    <location>
        <begin position="24"/>
        <end position="186"/>
    </location>
</feature>
<evidence type="ECO:0000256" key="4">
    <source>
        <dbReference type="ARBA" id="ARBA00022729"/>
    </source>
</evidence>
<dbReference type="InterPro" id="IPR001534">
    <property type="entry name" value="Transthyretin-like"/>
</dbReference>
<accession>A0A0N4Z8E1</accession>
<organism evidence="6 7">
    <name type="scientific">Parastrongyloides trichosuri</name>
    <name type="common">Possum-specific nematode worm</name>
    <dbReference type="NCBI Taxonomy" id="131310"/>
    <lineage>
        <taxon>Eukaryota</taxon>
        <taxon>Metazoa</taxon>
        <taxon>Ecdysozoa</taxon>
        <taxon>Nematoda</taxon>
        <taxon>Chromadorea</taxon>
        <taxon>Rhabditida</taxon>
        <taxon>Tylenchina</taxon>
        <taxon>Panagrolaimomorpha</taxon>
        <taxon>Strongyloidoidea</taxon>
        <taxon>Strongyloididae</taxon>
        <taxon>Parastrongyloides</taxon>
    </lineage>
</organism>
<comment type="similarity">
    <text evidence="2">Belongs to the nematode transthyretin-like family.</text>
</comment>
<keyword evidence="4 5" id="KW-0732">Signal</keyword>
<dbReference type="Gene3D" id="2.60.40.3330">
    <property type="match status" value="1"/>
</dbReference>
<reference evidence="7" key="1">
    <citation type="submission" date="2017-02" db="UniProtKB">
        <authorList>
            <consortium name="WormBaseParasite"/>
        </authorList>
    </citation>
    <scope>IDENTIFICATION</scope>
</reference>
<dbReference type="WBParaSite" id="PTRK_0000354300.1">
    <property type="protein sequence ID" value="PTRK_0000354300.1"/>
    <property type="gene ID" value="PTRK_0000354300"/>
</dbReference>
<dbReference type="AlphaFoldDB" id="A0A0N4Z8E1"/>
<feature type="signal peptide" evidence="5">
    <location>
        <begin position="1"/>
        <end position="23"/>
    </location>
</feature>
<dbReference type="GO" id="GO:0005576">
    <property type="term" value="C:extracellular region"/>
    <property type="evidence" value="ECO:0007669"/>
    <property type="project" value="UniProtKB-SubCell"/>
</dbReference>
<sequence length="186" mass="21158">MSKHIFLLVFLIYFFIGQLNVQSQLVCSSDSKSCILGTTLCNKSKEANVEVRLREITGNSLLDALQLTFDAIVETKTTDNGQFILDVKKSNTYDNASRLVLYFYHKCNLQNGFGLRYHARFLKRECIDDNHKLKTRCSIGSIQLYGANDTIDPVTQSTTITSRYKVISYKATTQNSKKGKRNCNIF</sequence>
<dbReference type="Proteomes" id="UP000038045">
    <property type="component" value="Unplaced"/>
</dbReference>
<evidence type="ECO:0000256" key="1">
    <source>
        <dbReference type="ARBA" id="ARBA00004613"/>
    </source>
</evidence>
<name>A0A0N4Z8E1_PARTI</name>
<keyword evidence="3" id="KW-0964">Secreted</keyword>
<proteinExistence type="inferred from homology"/>
<dbReference type="Pfam" id="PF01060">
    <property type="entry name" value="TTR-52"/>
    <property type="match status" value="1"/>
</dbReference>
<evidence type="ECO:0000313" key="7">
    <source>
        <dbReference type="WBParaSite" id="PTRK_0000354300.1"/>
    </source>
</evidence>
<evidence type="ECO:0000256" key="2">
    <source>
        <dbReference type="ARBA" id="ARBA00010112"/>
    </source>
</evidence>
<dbReference type="InterPro" id="IPR038479">
    <property type="entry name" value="Transthyretin-like_sf"/>
</dbReference>
<dbReference type="GO" id="GO:0009986">
    <property type="term" value="C:cell surface"/>
    <property type="evidence" value="ECO:0007669"/>
    <property type="project" value="InterPro"/>
</dbReference>
<evidence type="ECO:0000256" key="3">
    <source>
        <dbReference type="ARBA" id="ARBA00022525"/>
    </source>
</evidence>
<evidence type="ECO:0000256" key="5">
    <source>
        <dbReference type="SAM" id="SignalP"/>
    </source>
</evidence>
<evidence type="ECO:0000313" key="6">
    <source>
        <dbReference type="Proteomes" id="UP000038045"/>
    </source>
</evidence>
<protein>
    <submittedName>
        <fullName evidence="7">NTR domain-containing protein</fullName>
    </submittedName>
</protein>
<keyword evidence="6" id="KW-1185">Reference proteome</keyword>